<dbReference type="OrthoDB" id="406505at2759"/>
<dbReference type="AlphaFoldDB" id="A0A8T1VIP8"/>
<keyword evidence="7" id="KW-1185">Reference proteome</keyword>
<feature type="compositionally biased region" description="Polar residues" evidence="2">
    <location>
        <begin position="373"/>
        <end position="391"/>
    </location>
</feature>
<feature type="transmembrane region" description="Helical" evidence="3">
    <location>
        <begin position="472"/>
        <end position="492"/>
    </location>
</feature>
<keyword evidence="3" id="KW-0472">Membrane</keyword>
<keyword evidence="1 4" id="KW-0732">Signal</keyword>
<organism evidence="6 7">
    <name type="scientific">Phytophthora pseudosyringae</name>
    <dbReference type="NCBI Taxonomy" id="221518"/>
    <lineage>
        <taxon>Eukaryota</taxon>
        <taxon>Sar</taxon>
        <taxon>Stramenopiles</taxon>
        <taxon>Oomycota</taxon>
        <taxon>Peronosporomycetes</taxon>
        <taxon>Peronosporales</taxon>
        <taxon>Peronosporaceae</taxon>
        <taxon>Phytophthora</taxon>
    </lineage>
</organism>
<keyword evidence="3" id="KW-1133">Transmembrane helix</keyword>
<dbReference type="InterPro" id="IPR051477">
    <property type="entry name" value="Expansin_CellWall"/>
</dbReference>
<feature type="chain" id="PRO_5035849834" description="Expansin-like EG45 domain-containing protein" evidence="4">
    <location>
        <begin position="19"/>
        <end position="535"/>
    </location>
</feature>
<feature type="domain" description="Expansin-like EG45" evidence="5">
    <location>
        <begin position="36"/>
        <end position="134"/>
    </location>
</feature>
<feature type="compositionally biased region" description="Low complexity" evidence="2">
    <location>
        <begin position="272"/>
        <end position="298"/>
    </location>
</feature>
<feature type="compositionally biased region" description="Low complexity" evidence="2">
    <location>
        <begin position="432"/>
        <end position="460"/>
    </location>
</feature>
<evidence type="ECO:0000256" key="3">
    <source>
        <dbReference type="SAM" id="Phobius"/>
    </source>
</evidence>
<feature type="compositionally biased region" description="Low complexity" evidence="2">
    <location>
        <begin position="228"/>
        <end position="264"/>
    </location>
</feature>
<sequence length="535" mass="55248">MKAFTLIATAAALTVASADEYFTGDGTAYTLGQTSAGNCNMMSALDFATTDYAALNNEQWDGLQNCGRCAEVSCADDRCADQSKSIVVQILDRCPECKHGDLDLSPTVFTALTGSTPSRYTMKWKFVDCPVSGNVNYCLKGGSNNFWTAVQPTNYATGVQSLQINGQDTTMLGSAFYYVLDGASQTQTDLTSVTISMTDVNGNSIEDTVSLTADSCTEGANQFPSGGSTSQTSQQSTPTTKSPTPTTAAPTTAPTTQAPTTAAPTPTPTETPAPTTQTPSPTTVRPATSAPVTTAPPSQQQEFLPTTVPVSITSTPTTAPPPTTAPVATVAPSTTAPQTPAPQTTAPSTTAPQTTAPSTPSPVTTSESSTTQDTKTASGSDAGQQQFNVTGTVEPETTTAPKKASKTSGKTTGTSSTTADDEYTHQQEKTAEGPAATTAAPSTEQTADSQAADDAQTVTTKSKETSNGTDPLLIVLSTLGAVGMVALIVVVVKAKRKNLREEKGRDMEAPSMISVQSFDVQITPSDRRQALAGIL</sequence>
<dbReference type="NCBIfam" id="NF041144">
    <property type="entry name" value="expansin_EXLX1"/>
    <property type="match status" value="1"/>
</dbReference>
<dbReference type="Proteomes" id="UP000694044">
    <property type="component" value="Unassembled WGS sequence"/>
</dbReference>
<gene>
    <name evidence="6" type="ORF">PHYPSEUDO_007786</name>
</gene>
<feature type="compositionally biased region" description="Polar residues" evidence="2">
    <location>
        <begin position="216"/>
        <end position="227"/>
    </location>
</feature>
<feature type="signal peptide" evidence="4">
    <location>
        <begin position="1"/>
        <end position="18"/>
    </location>
</feature>
<dbReference type="InterPro" id="IPR009009">
    <property type="entry name" value="RlpA-like_DPBB"/>
</dbReference>
<dbReference type="PANTHER" id="PTHR31836">
    <property type="match status" value="1"/>
</dbReference>
<evidence type="ECO:0000256" key="1">
    <source>
        <dbReference type="ARBA" id="ARBA00022729"/>
    </source>
</evidence>
<keyword evidence="3" id="KW-0812">Transmembrane</keyword>
<evidence type="ECO:0000313" key="6">
    <source>
        <dbReference type="EMBL" id="KAG7380080.1"/>
    </source>
</evidence>
<proteinExistence type="predicted"/>
<dbReference type="InterPro" id="IPR049818">
    <property type="entry name" value="Expansin_EXLX1-like"/>
</dbReference>
<comment type="caution">
    <text evidence="6">The sequence shown here is derived from an EMBL/GenBank/DDBJ whole genome shotgun (WGS) entry which is preliminary data.</text>
</comment>
<dbReference type="EMBL" id="JAGDFM010000312">
    <property type="protein sequence ID" value="KAG7380080.1"/>
    <property type="molecule type" value="Genomic_DNA"/>
</dbReference>
<reference evidence="6" key="1">
    <citation type="submission" date="2021-02" db="EMBL/GenBank/DDBJ databases">
        <authorList>
            <person name="Palmer J.M."/>
        </authorList>
    </citation>
    <scope>NUCLEOTIDE SEQUENCE</scope>
    <source>
        <strain evidence="6">SCRP734</strain>
    </source>
</reference>
<evidence type="ECO:0000259" key="5">
    <source>
        <dbReference type="PROSITE" id="PS50842"/>
    </source>
</evidence>
<protein>
    <recommendedName>
        <fullName evidence="5">Expansin-like EG45 domain-containing protein</fullName>
    </recommendedName>
</protein>
<dbReference type="PROSITE" id="PS50842">
    <property type="entry name" value="EXPANSIN_EG45"/>
    <property type="match status" value="1"/>
</dbReference>
<feature type="region of interest" description="Disordered" evidence="2">
    <location>
        <begin position="216"/>
        <end position="468"/>
    </location>
</feature>
<accession>A0A8T1VIP8</accession>
<dbReference type="Pfam" id="PF03330">
    <property type="entry name" value="DPBB_1"/>
    <property type="match status" value="1"/>
</dbReference>
<evidence type="ECO:0000256" key="4">
    <source>
        <dbReference type="SAM" id="SignalP"/>
    </source>
</evidence>
<dbReference type="PANTHER" id="PTHR31836:SF21">
    <property type="entry name" value="EXPANSIN-LIKE PROTEIN 7"/>
    <property type="match status" value="1"/>
</dbReference>
<evidence type="ECO:0000313" key="7">
    <source>
        <dbReference type="Proteomes" id="UP000694044"/>
    </source>
</evidence>
<feature type="compositionally biased region" description="Low complexity" evidence="2">
    <location>
        <begin position="325"/>
        <end position="372"/>
    </location>
</feature>
<feature type="compositionally biased region" description="Basic and acidic residues" evidence="2">
    <location>
        <begin position="422"/>
        <end position="431"/>
    </location>
</feature>
<dbReference type="CDD" id="cd22271">
    <property type="entry name" value="DPBB_EXP_N-like"/>
    <property type="match status" value="1"/>
</dbReference>
<feature type="compositionally biased region" description="Low complexity" evidence="2">
    <location>
        <begin position="397"/>
        <end position="418"/>
    </location>
</feature>
<evidence type="ECO:0000256" key="2">
    <source>
        <dbReference type="SAM" id="MobiDB-lite"/>
    </source>
</evidence>
<dbReference type="InterPro" id="IPR007112">
    <property type="entry name" value="Expansin/allergen_DPBB_dom"/>
</dbReference>
<name>A0A8T1VIP8_9STRA</name>
<feature type="compositionally biased region" description="Low complexity" evidence="2">
    <location>
        <begin position="305"/>
        <end position="317"/>
    </location>
</feature>